<organism evidence="1 2">
    <name type="scientific">Arabidopsis suecica</name>
    <name type="common">Swedish thale-cress</name>
    <name type="synonym">Cardaminopsis suecica</name>
    <dbReference type="NCBI Taxonomy" id="45249"/>
    <lineage>
        <taxon>Eukaryota</taxon>
        <taxon>Viridiplantae</taxon>
        <taxon>Streptophyta</taxon>
        <taxon>Embryophyta</taxon>
        <taxon>Tracheophyta</taxon>
        <taxon>Spermatophyta</taxon>
        <taxon>Magnoliopsida</taxon>
        <taxon>eudicotyledons</taxon>
        <taxon>Gunneridae</taxon>
        <taxon>Pentapetalae</taxon>
        <taxon>rosids</taxon>
        <taxon>malvids</taxon>
        <taxon>Brassicales</taxon>
        <taxon>Brassicaceae</taxon>
        <taxon>Camelineae</taxon>
        <taxon>Arabidopsis</taxon>
    </lineage>
</organism>
<dbReference type="Pfam" id="PF01026">
    <property type="entry name" value="TatD_DNase"/>
    <property type="match status" value="1"/>
</dbReference>
<dbReference type="PANTHER" id="PTHR47176">
    <property type="entry name" value="OSJNBA0020J04.13 PROTEIN"/>
    <property type="match status" value="1"/>
</dbReference>
<dbReference type="AlphaFoldDB" id="A0A8T1Z4H2"/>
<evidence type="ECO:0000313" key="1">
    <source>
        <dbReference type="EMBL" id="KAG7553769.1"/>
    </source>
</evidence>
<dbReference type="Proteomes" id="UP000694251">
    <property type="component" value="Chromosome 11"/>
</dbReference>
<dbReference type="InterPro" id="IPR001130">
    <property type="entry name" value="TatD-like"/>
</dbReference>
<dbReference type="PANTHER" id="PTHR47176:SF2">
    <property type="entry name" value="T21P5.8 PROTEIN"/>
    <property type="match status" value="1"/>
</dbReference>
<dbReference type="EMBL" id="JAEFBJ010000011">
    <property type="protein sequence ID" value="KAG7553769.1"/>
    <property type="molecule type" value="Genomic_DNA"/>
</dbReference>
<evidence type="ECO:0000313" key="2">
    <source>
        <dbReference type="Proteomes" id="UP000694251"/>
    </source>
</evidence>
<accession>A0A8T1Z4H2</accession>
<reference evidence="1 2" key="1">
    <citation type="submission" date="2020-12" db="EMBL/GenBank/DDBJ databases">
        <title>Concerted genomic and epigenomic changes stabilize Arabidopsis allopolyploids.</title>
        <authorList>
            <person name="Chen Z."/>
        </authorList>
    </citation>
    <scope>NUCLEOTIDE SEQUENCE [LARGE SCALE GENOMIC DNA]</scope>
    <source>
        <strain evidence="1">As9502</strain>
        <tissue evidence="1">Leaf</tissue>
    </source>
</reference>
<keyword evidence="2" id="KW-1185">Reference proteome</keyword>
<comment type="caution">
    <text evidence="1">The sequence shown here is derived from an EMBL/GenBank/DDBJ whole genome shotgun (WGS) entry which is preliminary data.</text>
</comment>
<proteinExistence type="predicted"/>
<sequence>MNKPVAVHCIDAFDDLLEIMRSIGPFPAGVILHSFNGSAEVVPKLNELGAYLSFSGWFTYIDEKIGKKTLKSQFKVLELKALLLLVKGLCAPAFLL</sequence>
<dbReference type="GO" id="GO:0016788">
    <property type="term" value="F:hydrolase activity, acting on ester bonds"/>
    <property type="evidence" value="ECO:0007669"/>
    <property type="project" value="InterPro"/>
</dbReference>
<protein>
    <submittedName>
        <fullName evidence="1">TatD family</fullName>
    </submittedName>
</protein>
<gene>
    <name evidence="1" type="ORF">ISN44_As11g000900</name>
</gene>
<dbReference type="OrthoDB" id="6079689at2759"/>
<name>A0A8T1Z4H2_ARASU</name>